<evidence type="ECO:0000313" key="2">
    <source>
        <dbReference type="EMBL" id="RMX59518.1"/>
    </source>
</evidence>
<gene>
    <name evidence="2" type="ORF">pdam_00023207</name>
</gene>
<evidence type="ECO:0000313" key="3">
    <source>
        <dbReference type="Proteomes" id="UP000275408"/>
    </source>
</evidence>
<keyword evidence="3" id="KW-1185">Reference proteome</keyword>
<dbReference type="Proteomes" id="UP000275408">
    <property type="component" value="Unassembled WGS sequence"/>
</dbReference>
<sequence>MATSGNSIRTAVDLDNLIKEYTYFEKVMRHTAQENSCLEKEVRSLNKQLQSSQEAEKLSIEEAGKFKAMVDNLQRILLQRCDKEEENAELKSHLTAVTEKTARLEQEHKTELSEALKNHKQEIQRVRQEELQQNRKVITTLEKSLQGKESQIQQLEKQLADMSHLHQTEIVKLRLEAYSCVKKLVPFSILYLPWQFDEKILKLQRERNNAKAQAGQSFNANTDIFRKKLQFAKAEAQKEINSLKSQVAELERKLTMRQMPASKRKLF</sequence>
<accession>A0A3M6V1T8</accession>
<organism evidence="2 3">
    <name type="scientific">Pocillopora damicornis</name>
    <name type="common">Cauliflower coral</name>
    <name type="synonym">Millepora damicornis</name>
    <dbReference type="NCBI Taxonomy" id="46731"/>
    <lineage>
        <taxon>Eukaryota</taxon>
        <taxon>Metazoa</taxon>
        <taxon>Cnidaria</taxon>
        <taxon>Anthozoa</taxon>
        <taxon>Hexacorallia</taxon>
        <taxon>Scleractinia</taxon>
        <taxon>Astrocoeniina</taxon>
        <taxon>Pocilloporidae</taxon>
        <taxon>Pocillopora</taxon>
    </lineage>
</organism>
<evidence type="ECO:0000256" key="1">
    <source>
        <dbReference type="SAM" id="Coils"/>
    </source>
</evidence>
<proteinExistence type="predicted"/>
<dbReference type="EMBL" id="RCHS01000313">
    <property type="protein sequence ID" value="RMX59518.1"/>
    <property type="molecule type" value="Genomic_DNA"/>
</dbReference>
<feature type="coiled-coil region" evidence="1">
    <location>
        <begin position="87"/>
        <end position="165"/>
    </location>
</feature>
<dbReference type="OrthoDB" id="10053382at2759"/>
<keyword evidence="1" id="KW-0175">Coiled coil</keyword>
<protein>
    <recommendedName>
        <fullName evidence="4">DUF4515 domain-containing protein</fullName>
    </recommendedName>
</protein>
<comment type="caution">
    <text evidence="2">The sequence shown here is derived from an EMBL/GenBank/DDBJ whole genome shotgun (WGS) entry which is preliminary data.</text>
</comment>
<dbReference type="PANTHER" id="PTHR35253:SF1">
    <property type="entry name" value="COILED-COIL DOMAIN-CONTAINING PROTEIN 152"/>
    <property type="match status" value="1"/>
</dbReference>
<reference evidence="2 3" key="1">
    <citation type="journal article" date="2018" name="Sci. Rep.">
        <title>Comparative analysis of the Pocillopora damicornis genome highlights role of immune system in coral evolution.</title>
        <authorList>
            <person name="Cunning R."/>
            <person name="Bay R.A."/>
            <person name="Gillette P."/>
            <person name="Baker A.C."/>
            <person name="Traylor-Knowles N."/>
        </authorList>
    </citation>
    <scope>NUCLEOTIDE SEQUENCE [LARGE SCALE GENOMIC DNA]</scope>
    <source>
        <strain evidence="2">RSMAS</strain>
        <tissue evidence="2">Whole animal</tissue>
    </source>
</reference>
<name>A0A3M6V1T8_POCDA</name>
<feature type="coiled-coil region" evidence="1">
    <location>
        <begin position="226"/>
        <end position="253"/>
    </location>
</feature>
<feature type="coiled-coil region" evidence="1">
    <location>
        <begin position="28"/>
        <end position="55"/>
    </location>
</feature>
<dbReference type="AlphaFoldDB" id="A0A3M6V1T8"/>
<dbReference type="InterPro" id="IPR038827">
    <property type="entry name" value="CCDC152"/>
</dbReference>
<dbReference type="PANTHER" id="PTHR35253">
    <property type="entry name" value="COILED-COIL DOMAIN-CONTAINING PROTEIN 152"/>
    <property type="match status" value="1"/>
</dbReference>
<evidence type="ECO:0008006" key="4">
    <source>
        <dbReference type="Google" id="ProtNLM"/>
    </source>
</evidence>